<dbReference type="PANTHER" id="PTHR28133:SF1">
    <property type="entry name" value="REQUIRED FOR RESPIRATORY GROWTH PROTEIN 7, MITOCHONDRIAL"/>
    <property type="match status" value="1"/>
</dbReference>
<dbReference type="PANTHER" id="PTHR28133">
    <property type="entry name" value="REQUIRED FOR RESPIRATORY GROWTH PROTEIN 7, MITOCHONDRIAL"/>
    <property type="match status" value="1"/>
</dbReference>
<evidence type="ECO:0000313" key="5">
    <source>
        <dbReference type="Proteomes" id="UP001059893"/>
    </source>
</evidence>
<dbReference type="Pfam" id="PF10356">
    <property type="entry name" value="RRG7"/>
    <property type="match status" value="2"/>
</dbReference>
<reference evidence="4" key="1">
    <citation type="submission" date="2021-01" db="EMBL/GenBank/DDBJ databases">
        <title>Deciphering the adaptive evolutionary patterns associated with biogeogrpahic diversity in the finger millet blast pathogen Magnaporthe oryzae in Eastern Africa.</title>
        <authorList>
            <person name="Onyema G."/>
            <person name="Shittu T.A."/>
            <person name="Dodsworth S."/>
            <person name="Devilliers S."/>
            <person name="Muthumeenakshi S."/>
            <person name="Sreenivasaprasad S."/>
        </authorList>
    </citation>
    <scope>NUCLEOTIDE SEQUENCE</scope>
    <source>
        <strain evidence="4">D15/s37</strain>
    </source>
</reference>
<sequence>MIMHNWLARPLGAIQKGTPWILQRRMNSSRGVPVGVSDPANTSNTSETLTYPEPPTSNHNSLPSFLEYAERSGLNPKSTVYVGTHYEYLVAERLASYGFSLFRVGGASDYGIDLLGTWTVPSAPNPIKVIIQCKAIASKLGPSHVRELEGAFVGAPAGWRGSCVLGLLVGQQPATKGVRDSLGRSRWPMGYISFSTADGQVSQIQWNRLAVNRGLDGMGVAVKYTEDGLPRLTLTMNGMSLPTGQLPRSESK</sequence>
<feature type="region of interest" description="Disordered" evidence="3">
    <location>
        <begin position="30"/>
        <end position="58"/>
    </location>
</feature>
<keyword evidence="5" id="KW-1185">Reference proteome</keyword>
<evidence type="ECO:0000256" key="3">
    <source>
        <dbReference type="SAM" id="MobiDB-lite"/>
    </source>
</evidence>
<dbReference type="InterPro" id="IPR011335">
    <property type="entry name" value="Restrct_endonuc-II-like"/>
</dbReference>
<dbReference type="SUPFAM" id="SSF52980">
    <property type="entry name" value="Restriction endonuclease-like"/>
    <property type="match status" value="1"/>
</dbReference>
<dbReference type="InterPro" id="IPR011856">
    <property type="entry name" value="tRNA_endonuc-like_dom_sf"/>
</dbReference>
<organism evidence="4 5">
    <name type="scientific">Pyricularia grisea</name>
    <name type="common">Crabgrass-specific blast fungus</name>
    <name type="synonym">Magnaporthe grisea</name>
    <dbReference type="NCBI Taxonomy" id="148305"/>
    <lineage>
        <taxon>Eukaryota</taxon>
        <taxon>Fungi</taxon>
        <taxon>Dikarya</taxon>
        <taxon>Ascomycota</taxon>
        <taxon>Pezizomycotina</taxon>
        <taxon>Sordariomycetes</taxon>
        <taxon>Sordariomycetidae</taxon>
        <taxon>Magnaporthales</taxon>
        <taxon>Pyriculariaceae</taxon>
        <taxon>Pyricularia</taxon>
    </lineage>
</organism>
<dbReference type="InterPro" id="IPR018828">
    <property type="entry name" value="RRG7"/>
</dbReference>
<gene>
    <name evidence="4" type="ORF">MCOR33_011391</name>
</gene>
<feature type="compositionally biased region" description="Polar residues" evidence="3">
    <location>
        <begin position="39"/>
        <end position="49"/>
    </location>
</feature>
<evidence type="ECO:0008006" key="6">
    <source>
        <dbReference type="Google" id="ProtNLM"/>
    </source>
</evidence>
<protein>
    <recommendedName>
        <fullName evidence="6">Required for respiratory growth protein 7, mitochondrial</fullName>
    </recommendedName>
</protein>
<dbReference type="EMBL" id="JABSND010000486">
    <property type="protein sequence ID" value="KAI6290302.1"/>
    <property type="molecule type" value="Genomic_DNA"/>
</dbReference>
<accession>A0ABQ8N3V0</accession>
<evidence type="ECO:0000256" key="1">
    <source>
        <dbReference type="ARBA" id="ARBA00004173"/>
    </source>
</evidence>
<dbReference type="Gene3D" id="3.40.1350.10">
    <property type="match status" value="1"/>
</dbReference>
<evidence type="ECO:0000256" key="2">
    <source>
        <dbReference type="ARBA" id="ARBA00023128"/>
    </source>
</evidence>
<proteinExistence type="predicted"/>
<evidence type="ECO:0000313" key="4">
    <source>
        <dbReference type="EMBL" id="KAI6290302.1"/>
    </source>
</evidence>
<dbReference type="Proteomes" id="UP001059893">
    <property type="component" value="Unassembled WGS sequence"/>
</dbReference>
<comment type="caution">
    <text evidence="4">The sequence shown here is derived from an EMBL/GenBank/DDBJ whole genome shotgun (WGS) entry which is preliminary data.</text>
</comment>
<keyword evidence="2" id="KW-0496">Mitochondrion</keyword>
<name>A0ABQ8N3V0_PYRGI</name>
<comment type="subcellular location">
    <subcellularLocation>
        <location evidence="1">Mitochondrion</location>
    </subcellularLocation>
</comment>